<gene>
    <name evidence="1" type="ORF">CWS01_19075</name>
</gene>
<accession>A0A2N0YXT3</accession>
<dbReference type="Proteomes" id="UP000233375">
    <property type="component" value="Unassembled WGS sequence"/>
</dbReference>
<dbReference type="AlphaFoldDB" id="A0A2N0YXT3"/>
<reference evidence="1 2" key="1">
    <citation type="journal article" date="2003" name="Int. J. Syst. Evol. Microbiol.">
        <title>Bacillus nealsonii sp. nov., isolated from a spacecraft-assembly facility, whose spores are gamma-radiation resistant.</title>
        <authorList>
            <person name="Venkateswaran K."/>
            <person name="Kempf M."/>
            <person name="Chen F."/>
            <person name="Satomi M."/>
            <person name="Nicholson W."/>
            <person name="Kern R."/>
        </authorList>
    </citation>
    <scope>NUCLEOTIDE SEQUENCE [LARGE SCALE GENOMIC DNA]</scope>
    <source>
        <strain evidence="1 2">FO-92</strain>
    </source>
</reference>
<evidence type="ECO:0000313" key="2">
    <source>
        <dbReference type="Proteomes" id="UP000233375"/>
    </source>
</evidence>
<comment type="caution">
    <text evidence="1">The sequence shown here is derived from an EMBL/GenBank/DDBJ whole genome shotgun (WGS) entry which is preliminary data.</text>
</comment>
<sequence>MCSSGTFLNKAMLKLIVDFATILIGKETIYYLERRLSDSWGISETDEILQEQSDEAARSSPPGKQVPEAEINGCTYREVLGMPIKR</sequence>
<evidence type="ECO:0000313" key="1">
    <source>
        <dbReference type="EMBL" id="PKG22074.1"/>
    </source>
</evidence>
<protein>
    <submittedName>
        <fullName evidence="1">Uncharacterized protein</fullName>
    </submittedName>
</protein>
<keyword evidence="2" id="KW-1185">Reference proteome</keyword>
<organism evidence="1 2">
    <name type="scientific">Niallia nealsonii</name>
    <dbReference type="NCBI Taxonomy" id="115979"/>
    <lineage>
        <taxon>Bacteria</taxon>
        <taxon>Bacillati</taxon>
        <taxon>Bacillota</taxon>
        <taxon>Bacilli</taxon>
        <taxon>Bacillales</taxon>
        <taxon>Bacillaceae</taxon>
        <taxon>Niallia</taxon>
    </lineage>
</organism>
<dbReference type="EMBL" id="PISE01000047">
    <property type="protein sequence ID" value="PKG22074.1"/>
    <property type="molecule type" value="Genomic_DNA"/>
</dbReference>
<name>A0A2N0YXT3_9BACI</name>
<proteinExistence type="predicted"/>